<evidence type="ECO:0000259" key="3">
    <source>
        <dbReference type="Pfam" id="PF03358"/>
    </source>
</evidence>
<dbReference type="RefSeq" id="WP_307402418.1">
    <property type="nucleotide sequence ID" value="NZ_JAUSUX010000014.1"/>
</dbReference>
<organism evidence="4 5">
    <name type="scientific">Desulfofundulus luciae</name>
    <dbReference type="NCBI Taxonomy" id="74702"/>
    <lineage>
        <taxon>Bacteria</taxon>
        <taxon>Bacillati</taxon>
        <taxon>Bacillota</taxon>
        <taxon>Clostridia</taxon>
        <taxon>Eubacteriales</taxon>
        <taxon>Peptococcaceae</taxon>
        <taxon>Desulfofundulus</taxon>
    </lineage>
</organism>
<feature type="domain" description="NADPH-dependent FMN reductase-like" evidence="3">
    <location>
        <begin position="3"/>
        <end position="131"/>
    </location>
</feature>
<comment type="caution">
    <text evidence="4">The sequence shown here is derived from an EMBL/GenBank/DDBJ whole genome shotgun (WGS) entry which is preliminary data.</text>
</comment>
<keyword evidence="5" id="KW-1185">Reference proteome</keyword>
<dbReference type="Pfam" id="PF03358">
    <property type="entry name" value="FMN_red"/>
    <property type="match status" value="1"/>
</dbReference>
<dbReference type="SUPFAM" id="SSF52218">
    <property type="entry name" value="Flavoproteins"/>
    <property type="match status" value="1"/>
</dbReference>
<gene>
    <name evidence="4" type="ORF">J2Z49_001920</name>
</gene>
<dbReference type="PANTHER" id="PTHR43278:SF2">
    <property type="entry name" value="IRON-SULFUR FLAVOPROTEIN"/>
    <property type="match status" value="1"/>
</dbReference>
<dbReference type="Proteomes" id="UP001225644">
    <property type="component" value="Unassembled WGS sequence"/>
</dbReference>
<proteinExistence type="predicted"/>
<sequence>MKKIVGFIGSPRENANTSCIIEEIARGARELGAEVKIYRLNSMSVRPCQSCFHCRQSETCAIEDDMQGVYADLKDAQALIIGSPIYMGQVTAQTKLLLDRLFPIIGPDFKPRFGVKKVALVYSQGNPQADAFKSYFDYLAGGLKMLGLEAVATIVCAGANDPQTALNDQQLMTRAFNVGRALAAE</sequence>
<name>A0ABU0B2S1_9FIRM</name>
<dbReference type="PANTHER" id="PTHR43278">
    <property type="entry name" value="NAD(P)H-DEPENDENT FMN-CONTAINING OXIDOREDUCTASE YWQN-RELATED"/>
    <property type="match status" value="1"/>
</dbReference>
<protein>
    <submittedName>
        <fullName evidence="4">Multimeric flavodoxin WrbA</fullName>
    </submittedName>
</protein>
<evidence type="ECO:0000256" key="1">
    <source>
        <dbReference type="ARBA" id="ARBA00022630"/>
    </source>
</evidence>
<evidence type="ECO:0000256" key="2">
    <source>
        <dbReference type="ARBA" id="ARBA00022643"/>
    </source>
</evidence>
<keyword evidence="1" id="KW-0285">Flavoprotein</keyword>
<dbReference type="InterPro" id="IPR005025">
    <property type="entry name" value="FMN_Rdtase-like_dom"/>
</dbReference>
<evidence type="ECO:0000313" key="4">
    <source>
        <dbReference type="EMBL" id="MDQ0286803.1"/>
    </source>
</evidence>
<dbReference type="InterPro" id="IPR029039">
    <property type="entry name" value="Flavoprotein-like_sf"/>
</dbReference>
<reference evidence="4 5" key="1">
    <citation type="submission" date="2023-07" db="EMBL/GenBank/DDBJ databases">
        <title>Genomic Encyclopedia of Type Strains, Phase IV (KMG-IV): sequencing the most valuable type-strain genomes for metagenomic binning, comparative biology and taxonomic classification.</title>
        <authorList>
            <person name="Goeker M."/>
        </authorList>
    </citation>
    <scope>NUCLEOTIDE SEQUENCE [LARGE SCALE GENOMIC DNA]</scope>
    <source>
        <strain evidence="4 5">DSM 12396</strain>
    </source>
</reference>
<dbReference type="InterPro" id="IPR051796">
    <property type="entry name" value="ISF_SsuE-like"/>
</dbReference>
<dbReference type="Gene3D" id="3.40.50.360">
    <property type="match status" value="1"/>
</dbReference>
<evidence type="ECO:0000313" key="5">
    <source>
        <dbReference type="Proteomes" id="UP001225644"/>
    </source>
</evidence>
<dbReference type="EMBL" id="JAUSUX010000014">
    <property type="protein sequence ID" value="MDQ0286803.1"/>
    <property type="molecule type" value="Genomic_DNA"/>
</dbReference>
<accession>A0ABU0B2S1</accession>
<keyword evidence="2" id="KW-0288">FMN</keyword>